<name>F0WR24_9STRA</name>
<evidence type="ECO:0000313" key="1">
    <source>
        <dbReference type="EMBL" id="CCA23784.1"/>
    </source>
</evidence>
<dbReference type="AlphaFoldDB" id="F0WR24"/>
<sequence>MKGDIFAYLILSSSSYFLRHIRALITVWPSSGNDQVEITPDNLVNSLNGALLTLEIGGALTFERTQSSNIIEETKCTFLLARIESIDIAIVQPSDHSSTLELLFEQHPFFSIYTVGVQVALSLRDPNGQVTLQAESCHSSLNTHIQQVMRQVMDAAMPPHIQLIRSVCQKHYSKANGNEQQVCFFNVGPPLTPEKVRKAAARIVRKSVDDQDIAISLNSTLYETGVSELFTSISLRRNGNLAYTQEPWNVNMVHAWSKSDKTISLCKHLIQVGLVRVVLRLDPLLYRNIIPAMVSPASPIISRGQLQPIAGRIPTFSAIAKVSLVGQGNLNRIGS</sequence>
<accession>F0WR24</accession>
<organism evidence="1">
    <name type="scientific">Albugo laibachii Nc14</name>
    <dbReference type="NCBI Taxonomy" id="890382"/>
    <lineage>
        <taxon>Eukaryota</taxon>
        <taxon>Sar</taxon>
        <taxon>Stramenopiles</taxon>
        <taxon>Oomycota</taxon>
        <taxon>Peronosporomycetes</taxon>
        <taxon>Albuginales</taxon>
        <taxon>Albuginaceae</taxon>
        <taxon>Albugo</taxon>
    </lineage>
</organism>
<dbReference type="HOGENOM" id="CLU_830060_0_0_1"/>
<gene>
    <name evidence="1" type="primary">AlNc14C207G8832</name>
    <name evidence="1" type="ORF">ALNC14_099280</name>
</gene>
<dbReference type="EMBL" id="FR824252">
    <property type="protein sequence ID" value="CCA23784.1"/>
    <property type="molecule type" value="Genomic_DNA"/>
</dbReference>
<protein>
    <submittedName>
        <fullName evidence="1">AlNc14C207G8832 protein</fullName>
    </submittedName>
</protein>
<proteinExistence type="predicted"/>
<reference evidence="1" key="2">
    <citation type="submission" date="2011-02" db="EMBL/GenBank/DDBJ databases">
        <authorList>
            <person name="MacLean D."/>
        </authorList>
    </citation>
    <scope>NUCLEOTIDE SEQUENCE</scope>
</reference>
<reference evidence="1" key="1">
    <citation type="journal article" date="2011" name="PLoS Biol.">
        <title>Gene gain and loss during evolution of obligate parasitism in the white rust pathogen of Arabidopsis thaliana.</title>
        <authorList>
            <person name="Kemen E."/>
            <person name="Gardiner A."/>
            <person name="Schultz-Larsen T."/>
            <person name="Kemen A.C."/>
            <person name="Balmuth A.L."/>
            <person name="Robert-Seilaniantz A."/>
            <person name="Bailey K."/>
            <person name="Holub E."/>
            <person name="Studholme D.J."/>
            <person name="Maclean D."/>
            <person name="Jones J.D."/>
        </authorList>
    </citation>
    <scope>NUCLEOTIDE SEQUENCE</scope>
</reference>